<accession>A0A4C1VTD1</accession>
<evidence type="ECO:0000313" key="2">
    <source>
        <dbReference type="Proteomes" id="UP000299102"/>
    </source>
</evidence>
<organism evidence="1 2">
    <name type="scientific">Eumeta variegata</name>
    <name type="common">Bagworm moth</name>
    <name type="synonym">Eumeta japonica</name>
    <dbReference type="NCBI Taxonomy" id="151549"/>
    <lineage>
        <taxon>Eukaryota</taxon>
        <taxon>Metazoa</taxon>
        <taxon>Ecdysozoa</taxon>
        <taxon>Arthropoda</taxon>
        <taxon>Hexapoda</taxon>
        <taxon>Insecta</taxon>
        <taxon>Pterygota</taxon>
        <taxon>Neoptera</taxon>
        <taxon>Endopterygota</taxon>
        <taxon>Lepidoptera</taxon>
        <taxon>Glossata</taxon>
        <taxon>Ditrysia</taxon>
        <taxon>Tineoidea</taxon>
        <taxon>Psychidae</taxon>
        <taxon>Oiketicinae</taxon>
        <taxon>Eumeta</taxon>
    </lineage>
</organism>
<gene>
    <name evidence="1" type="ORF">EVAR_30001_1</name>
</gene>
<comment type="caution">
    <text evidence="1">The sequence shown here is derived from an EMBL/GenBank/DDBJ whole genome shotgun (WGS) entry which is preliminary data.</text>
</comment>
<dbReference type="EMBL" id="BGZK01000417">
    <property type="protein sequence ID" value="GBP42368.1"/>
    <property type="molecule type" value="Genomic_DNA"/>
</dbReference>
<proteinExistence type="predicted"/>
<name>A0A4C1VTD1_EUMVA</name>
<dbReference type="AlphaFoldDB" id="A0A4C1VTD1"/>
<dbReference type="Proteomes" id="UP000299102">
    <property type="component" value="Unassembled WGS sequence"/>
</dbReference>
<reference evidence="1 2" key="1">
    <citation type="journal article" date="2019" name="Commun. Biol.">
        <title>The bagworm genome reveals a unique fibroin gene that provides high tensile strength.</title>
        <authorList>
            <person name="Kono N."/>
            <person name="Nakamura H."/>
            <person name="Ohtoshi R."/>
            <person name="Tomita M."/>
            <person name="Numata K."/>
            <person name="Arakawa K."/>
        </authorList>
    </citation>
    <scope>NUCLEOTIDE SEQUENCE [LARGE SCALE GENOMIC DNA]</scope>
</reference>
<evidence type="ECO:0000313" key="1">
    <source>
        <dbReference type="EMBL" id="GBP42368.1"/>
    </source>
</evidence>
<protein>
    <submittedName>
        <fullName evidence="1">Uncharacterized protein</fullName>
    </submittedName>
</protein>
<keyword evidence="2" id="KW-1185">Reference proteome</keyword>
<sequence length="79" mass="8822">MRSTHPKYRTPTDRKCELTASSVPFRPTSRSYLRDLQRTDDSSGLRASIVGGDALRSALSPPLENVIQKAYELKLSLQS</sequence>